<proteinExistence type="predicted"/>
<protein>
    <recommendedName>
        <fullName evidence="2">STPR domain-containing protein</fullName>
    </recommendedName>
</protein>
<keyword evidence="4" id="KW-1185">Reference proteome</keyword>
<feature type="region of interest" description="Disordered" evidence="1">
    <location>
        <begin position="34"/>
        <end position="57"/>
    </location>
</feature>
<evidence type="ECO:0000259" key="2">
    <source>
        <dbReference type="Pfam" id="PF21107"/>
    </source>
</evidence>
<dbReference type="InterPro" id="IPR048998">
    <property type="entry name" value="STPR"/>
</dbReference>
<evidence type="ECO:0000313" key="4">
    <source>
        <dbReference type="Proteomes" id="UP000499080"/>
    </source>
</evidence>
<comment type="caution">
    <text evidence="3">The sequence shown here is derived from an EMBL/GenBank/DDBJ whole genome shotgun (WGS) entry which is preliminary data.</text>
</comment>
<dbReference type="Proteomes" id="UP000499080">
    <property type="component" value="Unassembled WGS sequence"/>
</dbReference>
<dbReference type="Pfam" id="PF21107">
    <property type="entry name" value="STPRs"/>
    <property type="match status" value="1"/>
</dbReference>
<name>A0A4Y2JZP3_ARAVE</name>
<dbReference type="AlphaFoldDB" id="A0A4Y2JZP3"/>
<evidence type="ECO:0000313" key="3">
    <source>
        <dbReference type="EMBL" id="GBM94696.1"/>
    </source>
</evidence>
<gene>
    <name evidence="3" type="ORF">AVEN_274916_1</name>
</gene>
<reference evidence="3 4" key="1">
    <citation type="journal article" date="2019" name="Sci. Rep.">
        <title>Orb-weaving spider Araneus ventricosus genome elucidates the spidroin gene catalogue.</title>
        <authorList>
            <person name="Kono N."/>
            <person name="Nakamura H."/>
            <person name="Ohtoshi R."/>
            <person name="Moran D.A.P."/>
            <person name="Shinohara A."/>
            <person name="Yoshida Y."/>
            <person name="Fujiwara M."/>
            <person name="Mori M."/>
            <person name="Tomita M."/>
            <person name="Arakawa K."/>
        </authorList>
    </citation>
    <scope>NUCLEOTIDE SEQUENCE [LARGE SCALE GENOMIC DNA]</scope>
</reference>
<feature type="compositionally biased region" description="Basic and acidic residues" evidence="1">
    <location>
        <begin position="35"/>
        <end position="52"/>
    </location>
</feature>
<evidence type="ECO:0000256" key="1">
    <source>
        <dbReference type="SAM" id="MobiDB-lite"/>
    </source>
</evidence>
<sequence length="88" mass="10297">MRERATTSRATETEQQLGTRLHDLGERVIASRASETVKEREGRLQDMRERSRMTRAAGHYNSRLEGFHYDRRANYSQHTSVSIGKWTM</sequence>
<dbReference type="EMBL" id="BGPR01003992">
    <property type="protein sequence ID" value="GBM94696.1"/>
    <property type="molecule type" value="Genomic_DNA"/>
</dbReference>
<feature type="domain" description="STPR" evidence="2">
    <location>
        <begin position="1"/>
        <end position="57"/>
    </location>
</feature>
<organism evidence="3 4">
    <name type="scientific">Araneus ventricosus</name>
    <name type="common">Orbweaver spider</name>
    <name type="synonym">Epeira ventricosa</name>
    <dbReference type="NCBI Taxonomy" id="182803"/>
    <lineage>
        <taxon>Eukaryota</taxon>
        <taxon>Metazoa</taxon>
        <taxon>Ecdysozoa</taxon>
        <taxon>Arthropoda</taxon>
        <taxon>Chelicerata</taxon>
        <taxon>Arachnida</taxon>
        <taxon>Araneae</taxon>
        <taxon>Araneomorphae</taxon>
        <taxon>Entelegynae</taxon>
        <taxon>Araneoidea</taxon>
        <taxon>Araneidae</taxon>
        <taxon>Araneus</taxon>
    </lineage>
</organism>
<accession>A0A4Y2JZP3</accession>